<protein>
    <submittedName>
        <fullName evidence="3">Histidine kinase</fullName>
    </submittedName>
</protein>
<sequence length="428" mass="47128">MSLLPSFFKNNKKTEQPIAQIASEEISIAKLKELIPIRNFSEEKLQAFATDLKSEVYAKGTKLFSVGEKTDSALYLIKGQITLADESGKTYNVVEGTAKSRFPLSSGAVHTTTAIAESDVSILRVSQKIMSSRSATGNHYSELVIPDSLANNQILQVFSEHYAEEKLELPSLPDVAIKLRNAIQQDIGVAEAAKIIQLDPVMSAKLIELANCPLYVCASPAKSCLEAISRIGLSATRNLVISLSIHNIFKSNSVLVRKILDKIWKQSIYISTISFVLASVTKQAKPEEALLAGLVCDLGVVPFMYFVDRLPKDLYTEADLNSAINCVKGPIGYKILLEWGFSDEFIKIPIYSDDWYQNNSPELSLTDIVVLSRLHSEMGRTDLTHLPVITSIPAASKLKNYSLSPEMSLNILHEAKQQISDALKAFST</sequence>
<dbReference type="SUPFAM" id="SSF51206">
    <property type="entry name" value="cAMP-binding domain-like"/>
    <property type="match status" value="1"/>
</dbReference>
<dbReference type="PROSITE" id="PS50042">
    <property type="entry name" value="CNMP_BINDING_3"/>
    <property type="match status" value="1"/>
</dbReference>
<reference evidence="4" key="1">
    <citation type="submission" date="2015-03" db="EMBL/GenBank/DDBJ databases">
        <title>Draft genome sequence of a novel methanotroph (Sn10-6) isolated from flooded ricefield rhizosphere in India.</title>
        <authorList>
            <person name="Pandit P.S."/>
            <person name="Pore S.D."/>
            <person name="Arora P."/>
            <person name="Kapse N.G."/>
            <person name="Dhakephalkar P.K."/>
            <person name="Rahalkar M.C."/>
        </authorList>
    </citation>
    <scope>NUCLEOTIDE SEQUENCE [LARGE SCALE GENOMIC DNA]</scope>
    <source>
        <strain evidence="4">Sn10-6</strain>
    </source>
</reference>
<dbReference type="GO" id="GO:0016301">
    <property type="term" value="F:kinase activity"/>
    <property type="evidence" value="ECO:0007669"/>
    <property type="project" value="UniProtKB-KW"/>
</dbReference>
<dbReference type="InterPro" id="IPR000595">
    <property type="entry name" value="cNMP-bd_dom"/>
</dbReference>
<dbReference type="AlphaFoldDB" id="A0A0F3IK65"/>
<proteinExistence type="predicted"/>
<evidence type="ECO:0000259" key="1">
    <source>
        <dbReference type="PROSITE" id="PS50042"/>
    </source>
</evidence>
<comment type="caution">
    <text evidence="3">The sequence shown here is derived from an EMBL/GenBank/DDBJ whole genome shotgun (WGS) entry which is preliminary data.</text>
</comment>
<dbReference type="Gene3D" id="1.10.3210.10">
    <property type="entry name" value="Hypothetical protein af1432"/>
    <property type="match status" value="1"/>
</dbReference>
<evidence type="ECO:0000259" key="2">
    <source>
        <dbReference type="PROSITE" id="PS51833"/>
    </source>
</evidence>
<dbReference type="RefSeq" id="WP_045778725.1">
    <property type="nucleotide sequence ID" value="NZ_LAJX01000065.1"/>
</dbReference>
<gene>
    <name evidence="3" type="ORF">VZ94_07270</name>
</gene>
<dbReference type="InterPro" id="IPR014710">
    <property type="entry name" value="RmlC-like_jellyroll"/>
</dbReference>
<dbReference type="OrthoDB" id="598113at2"/>
<dbReference type="InterPro" id="IPR018490">
    <property type="entry name" value="cNMP-bd_dom_sf"/>
</dbReference>
<name>A0A0F3IK65_9GAMM</name>
<evidence type="ECO:0000313" key="3">
    <source>
        <dbReference type="EMBL" id="KJV07052.1"/>
    </source>
</evidence>
<keyword evidence="3" id="KW-0808">Transferase</keyword>
<dbReference type="CDD" id="cd00038">
    <property type="entry name" value="CAP_ED"/>
    <property type="match status" value="1"/>
</dbReference>
<dbReference type="PANTHER" id="PTHR33525:SF3">
    <property type="entry name" value="RIBONUCLEASE Y"/>
    <property type="match status" value="1"/>
</dbReference>
<dbReference type="Pfam" id="PF08668">
    <property type="entry name" value="HDOD"/>
    <property type="match status" value="1"/>
</dbReference>
<accession>A0A0F3IK65</accession>
<keyword evidence="3" id="KW-0418">Kinase</keyword>
<evidence type="ECO:0000313" key="4">
    <source>
        <dbReference type="Proteomes" id="UP000033684"/>
    </source>
</evidence>
<organism evidence="3 4">
    <name type="scientific">Methylocucumis oryzae</name>
    <dbReference type="NCBI Taxonomy" id="1632867"/>
    <lineage>
        <taxon>Bacteria</taxon>
        <taxon>Pseudomonadati</taxon>
        <taxon>Pseudomonadota</taxon>
        <taxon>Gammaproteobacteria</taxon>
        <taxon>Methylococcales</taxon>
        <taxon>Methylococcaceae</taxon>
        <taxon>Methylocucumis</taxon>
    </lineage>
</organism>
<dbReference type="PANTHER" id="PTHR33525">
    <property type="match status" value="1"/>
</dbReference>
<feature type="domain" description="HDOD" evidence="2">
    <location>
        <begin position="169"/>
        <end position="355"/>
    </location>
</feature>
<feature type="domain" description="Cyclic nucleotide-binding" evidence="1">
    <location>
        <begin position="36"/>
        <end position="128"/>
    </location>
</feature>
<dbReference type="Gene3D" id="2.60.120.10">
    <property type="entry name" value="Jelly Rolls"/>
    <property type="match status" value="1"/>
</dbReference>
<dbReference type="Proteomes" id="UP000033684">
    <property type="component" value="Unassembled WGS sequence"/>
</dbReference>
<dbReference type="InterPro" id="IPR013976">
    <property type="entry name" value="HDOD"/>
</dbReference>
<dbReference type="SUPFAM" id="SSF109604">
    <property type="entry name" value="HD-domain/PDEase-like"/>
    <property type="match status" value="1"/>
</dbReference>
<reference evidence="3 4" key="2">
    <citation type="journal article" date="2016" name="Microb. Ecol.">
        <title>Genome Characteristics of a Novel Type I Methanotroph (Sn10-6) Isolated from a Flooded Indian Rice Field.</title>
        <authorList>
            <person name="Rahalkar M.C."/>
            <person name="Pandit P.S."/>
            <person name="Dhakephalkar P.K."/>
            <person name="Pore S."/>
            <person name="Arora P."/>
            <person name="Kapse N."/>
        </authorList>
    </citation>
    <scope>NUCLEOTIDE SEQUENCE [LARGE SCALE GENOMIC DNA]</scope>
    <source>
        <strain evidence="3 4">Sn10-6</strain>
    </source>
</reference>
<dbReference type="PROSITE" id="PS51833">
    <property type="entry name" value="HDOD"/>
    <property type="match status" value="1"/>
</dbReference>
<dbReference type="InterPro" id="IPR052340">
    <property type="entry name" value="RNase_Y/CdgJ"/>
</dbReference>
<dbReference type="EMBL" id="LAJX01000065">
    <property type="protein sequence ID" value="KJV07052.1"/>
    <property type="molecule type" value="Genomic_DNA"/>
</dbReference>
<keyword evidence="4" id="KW-1185">Reference proteome</keyword>